<dbReference type="NCBIfam" id="TIGR01379">
    <property type="entry name" value="thiL"/>
    <property type="match status" value="1"/>
</dbReference>
<dbReference type="PANTHER" id="PTHR30270:SF0">
    <property type="entry name" value="THIAMINE-MONOPHOSPHATE KINASE"/>
    <property type="match status" value="1"/>
</dbReference>
<feature type="binding site" evidence="2">
    <location>
        <position position="50"/>
    </location>
    <ligand>
        <name>Mg(2+)</name>
        <dbReference type="ChEBI" id="CHEBI:18420"/>
        <label>4</label>
    </ligand>
</feature>
<feature type="binding site" evidence="2">
    <location>
        <position position="52"/>
    </location>
    <ligand>
        <name>Mg(2+)</name>
        <dbReference type="ChEBI" id="CHEBI:18420"/>
        <label>2</label>
    </ligand>
</feature>
<dbReference type="Gene3D" id="3.30.1330.10">
    <property type="entry name" value="PurM-like, N-terminal domain"/>
    <property type="match status" value="1"/>
</dbReference>
<evidence type="ECO:0000313" key="6">
    <source>
        <dbReference type="Proteomes" id="UP000287243"/>
    </source>
</evidence>
<comment type="catalytic activity">
    <reaction evidence="2">
        <text>thiamine phosphate + ATP = thiamine diphosphate + ADP</text>
        <dbReference type="Rhea" id="RHEA:15913"/>
        <dbReference type="ChEBI" id="CHEBI:30616"/>
        <dbReference type="ChEBI" id="CHEBI:37575"/>
        <dbReference type="ChEBI" id="CHEBI:58937"/>
        <dbReference type="ChEBI" id="CHEBI:456216"/>
        <dbReference type="EC" id="2.7.4.16"/>
    </reaction>
</comment>
<comment type="similarity">
    <text evidence="2">Belongs to the thiamine-monophosphate kinase family.</text>
</comment>
<feature type="binding site" evidence="2">
    <location>
        <position position="128"/>
    </location>
    <ligand>
        <name>Mg(2+)</name>
        <dbReference type="ChEBI" id="CHEBI:18420"/>
        <label>1</label>
    </ligand>
</feature>
<dbReference type="HAMAP" id="MF_02128">
    <property type="entry name" value="TMP_kinase"/>
    <property type="match status" value="1"/>
</dbReference>
<feature type="binding site" evidence="2">
    <location>
        <position position="80"/>
    </location>
    <ligand>
        <name>Mg(2+)</name>
        <dbReference type="ChEBI" id="CHEBI:18420"/>
        <label>3</label>
    </ligand>
</feature>
<dbReference type="Pfam" id="PF00586">
    <property type="entry name" value="AIRS"/>
    <property type="match status" value="1"/>
</dbReference>
<feature type="binding site" evidence="2">
    <location>
        <position position="52"/>
    </location>
    <ligand>
        <name>Mg(2+)</name>
        <dbReference type="ChEBI" id="CHEBI:18420"/>
        <label>1</label>
    </ligand>
</feature>
<keyword evidence="6" id="KW-1185">Reference proteome</keyword>
<feature type="domain" description="PurM-like C-terminal" evidence="4">
    <location>
        <begin position="182"/>
        <end position="282"/>
    </location>
</feature>
<keyword evidence="2" id="KW-0067">ATP-binding</keyword>
<dbReference type="EMBL" id="CP019384">
    <property type="protein sequence ID" value="QAT17330.1"/>
    <property type="molecule type" value="Genomic_DNA"/>
</dbReference>
<dbReference type="SUPFAM" id="SSF56042">
    <property type="entry name" value="PurM C-terminal domain-like"/>
    <property type="match status" value="1"/>
</dbReference>
<feature type="binding site" evidence="2">
    <location>
        <position position="201"/>
    </location>
    <ligand>
        <name>Mg(2+)</name>
        <dbReference type="ChEBI" id="CHEBI:18420"/>
        <label>3</label>
    </ligand>
</feature>
<sequence>MDAYLKNIKEWALVAQAVRRFRTADPSVVVGPGDDAAVIRGPKELYGLLTVDMLVESVHFKKGEDLRRVGYKAVAVSVSDIAAMGGEPRFALVSAGLPRKDLARRAQALFAGLGQCARRYGVSVIGGDINRSDRLVIDVFMTGEVKKKNLVLRSGAKDGDTIFVSGPLGGSQRSGRHLFFVPRVKEARFLVKNFKVNAMMDLSDGLGMDLSRLCEASRLGAEIFEDDIPRNPGVKTMAAALGDGEDYELLFTLAPAQARRLSAYSAGRFHFYPIGRMTTAFKGVRICTRGGLLKKLPPPKFRHF</sequence>
<dbReference type="InterPro" id="IPR010918">
    <property type="entry name" value="PurM-like_C_dom"/>
</dbReference>
<protein>
    <recommendedName>
        <fullName evidence="2">Thiamine-monophosphate kinase</fullName>
        <shortName evidence="2">TMP kinase</shortName>
        <shortName evidence="2">Thiamine-phosphate kinase</shortName>
        <ecNumber evidence="2">2.7.4.16</ecNumber>
    </recommendedName>
</protein>
<dbReference type="PANTHER" id="PTHR30270">
    <property type="entry name" value="THIAMINE-MONOPHOSPHATE KINASE"/>
    <property type="match status" value="1"/>
</dbReference>
<dbReference type="KEGG" id="vai:BU251_06095"/>
<dbReference type="SUPFAM" id="SSF55326">
    <property type="entry name" value="PurM N-terminal domain-like"/>
    <property type="match status" value="1"/>
</dbReference>
<name>A0A410P5C4_VELA1</name>
<feature type="binding site" evidence="2">
    <location>
        <position position="80"/>
    </location>
    <ligand>
        <name>Mg(2+)</name>
        <dbReference type="ChEBI" id="CHEBI:18420"/>
        <label>2</label>
    </ligand>
</feature>
<feature type="binding site" evidence="2">
    <location>
        <position position="153"/>
    </location>
    <ligand>
        <name>ATP</name>
        <dbReference type="ChEBI" id="CHEBI:30616"/>
    </ligand>
</feature>
<comment type="function">
    <text evidence="2">Catalyzes the ATP-dependent phosphorylation of thiamine-monophosphate (TMP) to form thiamine-pyrophosphate (TPP), the active form of vitamin B1.</text>
</comment>
<dbReference type="GO" id="GO:0005524">
    <property type="term" value="F:ATP binding"/>
    <property type="evidence" value="ECO:0007669"/>
    <property type="project" value="UniProtKB-UniRule"/>
</dbReference>
<keyword evidence="2 5" id="KW-0418">Kinase</keyword>
<dbReference type="OrthoDB" id="9802811at2"/>
<dbReference type="InterPro" id="IPR016188">
    <property type="entry name" value="PurM-like_N"/>
</dbReference>
<feature type="binding site" evidence="2">
    <location>
        <position position="301"/>
    </location>
    <ligand>
        <name>substrate</name>
    </ligand>
</feature>
<dbReference type="CDD" id="cd02194">
    <property type="entry name" value="ThiL"/>
    <property type="match status" value="1"/>
</dbReference>
<evidence type="ECO:0000259" key="4">
    <source>
        <dbReference type="Pfam" id="PF02769"/>
    </source>
</evidence>
<comment type="pathway">
    <text evidence="2">Cofactor biosynthesis; thiamine diphosphate biosynthesis; thiamine diphosphate from thiamine phosphate: step 1/1.</text>
</comment>
<dbReference type="EC" id="2.7.4.16" evidence="2"/>
<gene>
    <name evidence="2" type="primary">thiL</name>
    <name evidence="5" type="ORF">BU251_06095</name>
</gene>
<comment type="caution">
    <text evidence="2">Lacks conserved residue(s) required for the propagation of feature annotation.</text>
</comment>
<evidence type="ECO:0000313" key="5">
    <source>
        <dbReference type="EMBL" id="QAT17330.1"/>
    </source>
</evidence>
<organism evidence="5 6">
    <name type="scientific">Velamenicoccus archaeovorus</name>
    <dbReference type="NCBI Taxonomy" id="1930593"/>
    <lineage>
        <taxon>Bacteria</taxon>
        <taxon>Pseudomonadati</taxon>
        <taxon>Candidatus Omnitrophota</taxon>
        <taxon>Candidatus Velamenicoccus</taxon>
    </lineage>
</organism>
<evidence type="ECO:0000256" key="2">
    <source>
        <dbReference type="HAMAP-Rule" id="MF_02128"/>
    </source>
</evidence>
<dbReference type="GO" id="GO:0009030">
    <property type="term" value="F:thiamine-phosphate kinase activity"/>
    <property type="evidence" value="ECO:0007669"/>
    <property type="project" value="UniProtKB-UniRule"/>
</dbReference>
<evidence type="ECO:0000256" key="1">
    <source>
        <dbReference type="ARBA" id="ARBA00022977"/>
    </source>
</evidence>
<dbReference type="InterPro" id="IPR036921">
    <property type="entry name" value="PurM-like_N_sf"/>
</dbReference>
<reference evidence="5 6" key="1">
    <citation type="submission" date="2017-01" db="EMBL/GenBank/DDBJ databases">
        <title>First insights into the biology of 'candidatus Vampirococcus archaeovorus'.</title>
        <authorList>
            <person name="Kizina J."/>
            <person name="Jordan S."/>
            <person name="Stueber K."/>
            <person name="Reinhardt R."/>
            <person name="Harder J."/>
        </authorList>
    </citation>
    <scope>NUCLEOTIDE SEQUENCE [LARGE SCALE GENOMIC DNA]</scope>
    <source>
        <strain evidence="5 6">LiM</strain>
    </source>
</reference>
<feature type="binding site" evidence="2">
    <location>
        <position position="80"/>
    </location>
    <ligand>
        <name>Mg(2+)</name>
        <dbReference type="ChEBI" id="CHEBI:18420"/>
        <label>4</label>
    </ligand>
</feature>
<comment type="miscellaneous">
    <text evidence="2">Reaction mechanism of ThiL seems to utilize a direct, inline transfer of the gamma-phosphate of ATP to TMP rather than a phosphorylated enzyme intermediate.</text>
</comment>
<dbReference type="Pfam" id="PF02769">
    <property type="entry name" value="AIRS_C"/>
    <property type="match status" value="1"/>
</dbReference>
<accession>A0A410P5C4</accession>
<keyword evidence="2" id="KW-0460">Magnesium</keyword>
<dbReference type="Proteomes" id="UP000287243">
    <property type="component" value="Chromosome"/>
</dbReference>
<dbReference type="AlphaFoldDB" id="A0A410P5C4"/>
<dbReference type="GO" id="GO:0000287">
    <property type="term" value="F:magnesium ion binding"/>
    <property type="evidence" value="ECO:0007669"/>
    <property type="project" value="UniProtKB-UniRule"/>
</dbReference>
<keyword evidence="2" id="KW-0547">Nucleotide-binding</keyword>
<keyword evidence="2" id="KW-0479">Metal-binding</keyword>
<dbReference type="Gene3D" id="3.90.650.10">
    <property type="entry name" value="PurM-like C-terminal domain"/>
    <property type="match status" value="1"/>
</dbReference>
<feature type="binding site" evidence="2">
    <location>
        <position position="245"/>
    </location>
    <ligand>
        <name>substrate</name>
    </ligand>
</feature>
<dbReference type="GO" id="GO:0009229">
    <property type="term" value="P:thiamine diphosphate biosynthetic process"/>
    <property type="evidence" value="ECO:0007669"/>
    <property type="project" value="UniProtKB-UniRule"/>
</dbReference>
<feature type="binding site" evidence="2">
    <location>
        <position position="203"/>
    </location>
    <ligand>
        <name>ATP</name>
        <dbReference type="ChEBI" id="CHEBI:30616"/>
    </ligand>
</feature>
<proteinExistence type="inferred from homology"/>
<feature type="binding site" evidence="2">
    <location>
        <position position="204"/>
    </location>
    <ligand>
        <name>Mg(2+)</name>
        <dbReference type="ChEBI" id="CHEBI:18420"/>
        <label>5</label>
    </ligand>
</feature>
<dbReference type="UniPathway" id="UPA00060">
    <property type="reaction ID" value="UER00142"/>
</dbReference>
<feature type="binding site" evidence="2">
    <location>
        <begin position="127"/>
        <end position="128"/>
    </location>
    <ligand>
        <name>ATP</name>
        <dbReference type="ChEBI" id="CHEBI:30616"/>
    </ligand>
</feature>
<feature type="domain" description="PurM-like N-terminal" evidence="3">
    <location>
        <begin position="33"/>
        <end position="145"/>
    </location>
</feature>
<evidence type="ECO:0000259" key="3">
    <source>
        <dbReference type="Pfam" id="PF00586"/>
    </source>
</evidence>
<feature type="binding site" evidence="2">
    <location>
        <position position="35"/>
    </location>
    <ligand>
        <name>Mg(2+)</name>
        <dbReference type="ChEBI" id="CHEBI:18420"/>
        <label>4</label>
    </ligand>
</feature>
<dbReference type="InterPro" id="IPR006283">
    <property type="entry name" value="ThiL-like"/>
</dbReference>
<dbReference type="PIRSF" id="PIRSF005303">
    <property type="entry name" value="Thiam_monoph_kin"/>
    <property type="match status" value="1"/>
</dbReference>
<feature type="binding site" evidence="2">
    <location>
        <position position="35"/>
    </location>
    <ligand>
        <name>Mg(2+)</name>
        <dbReference type="ChEBI" id="CHEBI:18420"/>
        <label>3</label>
    </ligand>
</feature>
<dbReference type="GO" id="GO:0009228">
    <property type="term" value="P:thiamine biosynthetic process"/>
    <property type="evidence" value="ECO:0007669"/>
    <property type="project" value="UniProtKB-KW"/>
</dbReference>
<keyword evidence="2" id="KW-0808">Transferase</keyword>
<dbReference type="RefSeq" id="WP_128700149.1">
    <property type="nucleotide sequence ID" value="NZ_CP019384.1"/>
</dbReference>
<feature type="binding site" evidence="2">
    <location>
        <position position="59"/>
    </location>
    <ligand>
        <name>substrate</name>
    </ligand>
</feature>
<dbReference type="InterPro" id="IPR036676">
    <property type="entry name" value="PurM-like_C_sf"/>
</dbReference>
<keyword evidence="1 2" id="KW-0784">Thiamine biosynthesis</keyword>